<dbReference type="EnsemblProtists" id="EKX33733">
    <property type="protein sequence ID" value="EKX33733"/>
    <property type="gene ID" value="GUITHDRAFT_120063"/>
</dbReference>
<evidence type="ECO:0000256" key="1">
    <source>
        <dbReference type="SAM" id="MobiDB-lite"/>
    </source>
</evidence>
<evidence type="ECO:0000313" key="2">
    <source>
        <dbReference type="EMBL" id="EKX33733.1"/>
    </source>
</evidence>
<evidence type="ECO:0000313" key="4">
    <source>
        <dbReference type="Proteomes" id="UP000011087"/>
    </source>
</evidence>
<keyword evidence="4" id="KW-1185">Reference proteome</keyword>
<evidence type="ECO:0000313" key="3">
    <source>
        <dbReference type="EnsemblProtists" id="EKX33733"/>
    </source>
</evidence>
<accession>L1IBX4</accession>
<name>L1IBX4_GUITC</name>
<sequence length="215" mass="23565">MSPSLPLLLPPFLLDDLSFHPSFLLPIDPVDIPDPSATTCDDRCLSPCSVLPLPLLFPDPPCPVASALDLSWPDDPSLDALPDPGPPGSWGSETSRWDAAARSKHSSACRGRSRLTAQEKLDIVCLYYSAPATTKHRRTIRQQDLSRMYGKSGPAISKVLRPEYARGVMATAQGLMVKNRNEILHNIAEERLKEETQQTITTLKVMRRGPGRATG</sequence>
<reference evidence="4" key="2">
    <citation type="submission" date="2012-11" db="EMBL/GenBank/DDBJ databases">
        <authorList>
            <person name="Kuo A."/>
            <person name="Curtis B.A."/>
            <person name="Tanifuji G."/>
            <person name="Burki F."/>
            <person name="Gruber A."/>
            <person name="Irimia M."/>
            <person name="Maruyama S."/>
            <person name="Arias M.C."/>
            <person name="Ball S.G."/>
            <person name="Gile G.H."/>
            <person name="Hirakawa Y."/>
            <person name="Hopkins J.F."/>
            <person name="Rensing S.A."/>
            <person name="Schmutz J."/>
            <person name="Symeonidi A."/>
            <person name="Elias M."/>
            <person name="Eveleigh R.J."/>
            <person name="Herman E.K."/>
            <person name="Klute M.J."/>
            <person name="Nakayama T."/>
            <person name="Obornik M."/>
            <person name="Reyes-Prieto A."/>
            <person name="Armbrust E.V."/>
            <person name="Aves S.J."/>
            <person name="Beiko R.G."/>
            <person name="Coutinho P."/>
            <person name="Dacks J.B."/>
            <person name="Durnford D.G."/>
            <person name="Fast N.M."/>
            <person name="Green B.R."/>
            <person name="Grisdale C."/>
            <person name="Hempe F."/>
            <person name="Henrissat B."/>
            <person name="Hoppner M.P."/>
            <person name="Ishida K.-I."/>
            <person name="Kim E."/>
            <person name="Koreny L."/>
            <person name="Kroth P.G."/>
            <person name="Liu Y."/>
            <person name="Malik S.-B."/>
            <person name="Maier U.G."/>
            <person name="McRose D."/>
            <person name="Mock T."/>
            <person name="Neilson J.A."/>
            <person name="Onodera N.T."/>
            <person name="Poole A.M."/>
            <person name="Pritham E.J."/>
            <person name="Richards T.A."/>
            <person name="Rocap G."/>
            <person name="Roy S.W."/>
            <person name="Sarai C."/>
            <person name="Schaack S."/>
            <person name="Shirato S."/>
            <person name="Slamovits C.H."/>
            <person name="Spencer D.F."/>
            <person name="Suzuki S."/>
            <person name="Worden A.Z."/>
            <person name="Zauner S."/>
            <person name="Barry K."/>
            <person name="Bell C."/>
            <person name="Bharti A.K."/>
            <person name="Crow J.A."/>
            <person name="Grimwood J."/>
            <person name="Kramer R."/>
            <person name="Lindquist E."/>
            <person name="Lucas S."/>
            <person name="Salamov A."/>
            <person name="McFadden G.I."/>
            <person name="Lane C.E."/>
            <person name="Keeling P.J."/>
            <person name="Gray M.W."/>
            <person name="Grigoriev I.V."/>
            <person name="Archibald J.M."/>
        </authorList>
    </citation>
    <scope>NUCLEOTIDE SEQUENCE</scope>
    <source>
        <strain evidence="4">CCMP2712</strain>
    </source>
</reference>
<organism evidence="2">
    <name type="scientific">Guillardia theta (strain CCMP2712)</name>
    <name type="common">Cryptophyte</name>
    <dbReference type="NCBI Taxonomy" id="905079"/>
    <lineage>
        <taxon>Eukaryota</taxon>
        <taxon>Cryptophyceae</taxon>
        <taxon>Pyrenomonadales</taxon>
        <taxon>Geminigeraceae</taxon>
        <taxon>Guillardia</taxon>
    </lineage>
</organism>
<dbReference type="KEGG" id="gtt:GUITHDRAFT_120063"/>
<dbReference type="RefSeq" id="XP_005820713.1">
    <property type="nucleotide sequence ID" value="XM_005820656.1"/>
</dbReference>
<feature type="region of interest" description="Disordered" evidence="1">
    <location>
        <begin position="75"/>
        <end position="96"/>
    </location>
</feature>
<dbReference type="EMBL" id="JH993131">
    <property type="protein sequence ID" value="EKX33733.1"/>
    <property type="molecule type" value="Genomic_DNA"/>
</dbReference>
<protein>
    <submittedName>
        <fullName evidence="2 3">Uncharacterized protein</fullName>
    </submittedName>
</protein>
<proteinExistence type="predicted"/>
<gene>
    <name evidence="2" type="ORF">GUITHDRAFT_120063</name>
</gene>
<dbReference type="PaxDb" id="55529-EKX33733"/>
<reference evidence="3" key="3">
    <citation type="submission" date="2016-03" db="UniProtKB">
        <authorList>
            <consortium name="EnsemblProtists"/>
        </authorList>
    </citation>
    <scope>IDENTIFICATION</scope>
</reference>
<dbReference type="HOGENOM" id="CLU_115180_0_0_1"/>
<dbReference type="Proteomes" id="UP000011087">
    <property type="component" value="Unassembled WGS sequence"/>
</dbReference>
<reference evidence="2 4" key="1">
    <citation type="journal article" date="2012" name="Nature">
        <title>Algal genomes reveal evolutionary mosaicism and the fate of nucleomorphs.</title>
        <authorList>
            <consortium name="DOE Joint Genome Institute"/>
            <person name="Curtis B.A."/>
            <person name="Tanifuji G."/>
            <person name="Burki F."/>
            <person name="Gruber A."/>
            <person name="Irimia M."/>
            <person name="Maruyama S."/>
            <person name="Arias M.C."/>
            <person name="Ball S.G."/>
            <person name="Gile G.H."/>
            <person name="Hirakawa Y."/>
            <person name="Hopkins J.F."/>
            <person name="Kuo A."/>
            <person name="Rensing S.A."/>
            <person name="Schmutz J."/>
            <person name="Symeonidi A."/>
            <person name="Elias M."/>
            <person name="Eveleigh R.J."/>
            <person name="Herman E.K."/>
            <person name="Klute M.J."/>
            <person name="Nakayama T."/>
            <person name="Obornik M."/>
            <person name="Reyes-Prieto A."/>
            <person name="Armbrust E.V."/>
            <person name="Aves S.J."/>
            <person name="Beiko R.G."/>
            <person name="Coutinho P."/>
            <person name="Dacks J.B."/>
            <person name="Durnford D.G."/>
            <person name="Fast N.M."/>
            <person name="Green B.R."/>
            <person name="Grisdale C.J."/>
            <person name="Hempel F."/>
            <person name="Henrissat B."/>
            <person name="Hoppner M.P."/>
            <person name="Ishida K."/>
            <person name="Kim E."/>
            <person name="Koreny L."/>
            <person name="Kroth P.G."/>
            <person name="Liu Y."/>
            <person name="Malik S.B."/>
            <person name="Maier U.G."/>
            <person name="McRose D."/>
            <person name="Mock T."/>
            <person name="Neilson J.A."/>
            <person name="Onodera N.T."/>
            <person name="Poole A.M."/>
            <person name="Pritham E.J."/>
            <person name="Richards T.A."/>
            <person name="Rocap G."/>
            <person name="Roy S.W."/>
            <person name="Sarai C."/>
            <person name="Schaack S."/>
            <person name="Shirato S."/>
            <person name="Slamovits C.H."/>
            <person name="Spencer D.F."/>
            <person name="Suzuki S."/>
            <person name="Worden A.Z."/>
            <person name="Zauner S."/>
            <person name="Barry K."/>
            <person name="Bell C."/>
            <person name="Bharti A.K."/>
            <person name="Crow J.A."/>
            <person name="Grimwood J."/>
            <person name="Kramer R."/>
            <person name="Lindquist E."/>
            <person name="Lucas S."/>
            <person name="Salamov A."/>
            <person name="McFadden G.I."/>
            <person name="Lane C.E."/>
            <person name="Keeling P.J."/>
            <person name="Gray M.W."/>
            <person name="Grigoriev I.V."/>
            <person name="Archibald J.M."/>
        </authorList>
    </citation>
    <scope>NUCLEOTIDE SEQUENCE</scope>
    <source>
        <strain evidence="2 4">CCMP2712</strain>
    </source>
</reference>
<dbReference type="GeneID" id="17290466"/>
<dbReference type="AlphaFoldDB" id="L1IBX4"/>